<name>A0ABD2I1C5_9BILA</name>
<evidence type="ECO:0000256" key="3">
    <source>
        <dbReference type="PROSITE-ProRule" id="PRU00023"/>
    </source>
</evidence>
<dbReference type="SMART" id="SM00248">
    <property type="entry name" value="ANK"/>
    <property type="match status" value="1"/>
</dbReference>
<comment type="caution">
    <text evidence="4">The sequence shown here is derived from an EMBL/GenBank/DDBJ whole genome shotgun (WGS) entry which is preliminary data.</text>
</comment>
<dbReference type="AlphaFoldDB" id="A0ABD2I1C5"/>
<evidence type="ECO:0008006" key="6">
    <source>
        <dbReference type="Google" id="ProtNLM"/>
    </source>
</evidence>
<evidence type="ECO:0000256" key="1">
    <source>
        <dbReference type="ARBA" id="ARBA00022737"/>
    </source>
</evidence>
<evidence type="ECO:0000313" key="5">
    <source>
        <dbReference type="Proteomes" id="UP001620626"/>
    </source>
</evidence>
<proteinExistence type="predicted"/>
<protein>
    <recommendedName>
        <fullName evidence="6">Ankyrin repeat protein</fullName>
    </recommendedName>
</protein>
<keyword evidence="1" id="KW-0677">Repeat</keyword>
<reference evidence="4 5" key="1">
    <citation type="submission" date="2024-10" db="EMBL/GenBank/DDBJ databases">
        <authorList>
            <person name="Kim D."/>
        </authorList>
    </citation>
    <scope>NUCLEOTIDE SEQUENCE [LARGE SCALE GENOMIC DNA]</scope>
    <source>
        <strain evidence="4">BH-2024</strain>
    </source>
</reference>
<evidence type="ECO:0000256" key="2">
    <source>
        <dbReference type="ARBA" id="ARBA00023043"/>
    </source>
</evidence>
<keyword evidence="2 3" id="KW-0040">ANK repeat</keyword>
<dbReference type="Pfam" id="PF12796">
    <property type="entry name" value="Ank_2"/>
    <property type="match status" value="1"/>
</dbReference>
<organism evidence="4 5">
    <name type="scientific">Heterodera trifolii</name>
    <dbReference type="NCBI Taxonomy" id="157864"/>
    <lineage>
        <taxon>Eukaryota</taxon>
        <taxon>Metazoa</taxon>
        <taxon>Ecdysozoa</taxon>
        <taxon>Nematoda</taxon>
        <taxon>Chromadorea</taxon>
        <taxon>Rhabditida</taxon>
        <taxon>Tylenchina</taxon>
        <taxon>Tylenchomorpha</taxon>
        <taxon>Tylenchoidea</taxon>
        <taxon>Heteroderidae</taxon>
        <taxon>Heteroderinae</taxon>
        <taxon>Heterodera</taxon>
    </lineage>
</organism>
<accession>A0ABD2I1C5</accession>
<dbReference type="PROSITE" id="PS50088">
    <property type="entry name" value="ANK_REPEAT"/>
    <property type="match status" value="1"/>
</dbReference>
<keyword evidence="5" id="KW-1185">Reference proteome</keyword>
<evidence type="ECO:0000313" key="4">
    <source>
        <dbReference type="EMBL" id="KAL3071170.1"/>
    </source>
</evidence>
<sequence length="67" mass="7202">MPGANINSVDINGMTPLILATSLEKIEIVRLLLDAGANRNIQDKEGKIALDYAVLSDHDGLISLLED</sequence>
<dbReference type="PROSITE" id="PS50297">
    <property type="entry name" value="ANK_REP_REGION"/>
    <property type="match status" value="1"/>
</dbReference>
<dbReference type="InterPro" id="IPR002110">
    <property type="entry name" value="Ankyrin_rpt"/>
</dbReference>
<feature type="repeat" description="ANK" evidence="3">
    <location>
        <begin position="12"/>
        <end position="44"/>
    </location>
</feature>
<gene>
    <name evidence="4" type="ORF">niasHT_038440</name>
</gene>
<dbReference type="Proteomes" id="UP001620626">
    <property type="component" value="Unassembled WGS sequence"/>
</dbReference>
<dbReference type="EMBL" id="JBICBT010001365">
    <property type="protein sequence ID" value="KAL3071170.1"/>
    <property type="molecule type" value="Genomic_DNA"/>
</dbReference>
<dbReference type="InterPro" id="IPR036770">
    <property type="entry name" value="Ankyrin_rpt-contain_sf"/>
</dbReference>
<dbReference type="PANTHER" id="PTHR24171">
    <property type="entry name" value="ANKYRIN REPEAT DOMAIN-CONTAINING PROTEIN 39-RELATED"/>
    <property type="match status" value="1"/>
</dbReference>
<dbReference type="SUPFAM" id="SSF48403">
    <property type="entry name" value="Ankyrin repeat"/>
    <property type="match status" value="1"/>
</dbReference>
<dbReference type="Gene3D" id="1.25.40.20">
    <property type="entry name" value="Ankyrin repeat-containing domain"/>
    <property type="match status" value="1"/>
</dbReference>